<evidence type="ECO:0000313" key="1">
    <source>
        <dbReference type="EMBL" id="UDL15931.1"/>
    </source>
</evidence>
<gene>
    <name evidence="1" type="primary">181</name>
    <name evidence="1" type="ORF">SEA_PUMPERNICKEL_181</name>
</gene>
<dbReference type="KEGG" id="vg:80019821"/>
<reference evidence="1" key="1">
    <citation type="submission" date="2021-09" db="EMBL/GenBank/DDBJ databases">
        <authorList>
            <person name="Andersen S.H."/>
            <person name="Beall E.A."/>
            <person name="Cappelle B."/>
            <person name="Falteisek K.J."/>
            <person name="Fenske B.A."/>
            <person name="Gansluckner N.W."/>
            <person name="Gilbertson S.M."/>
            <person name="Krings K.J."/>
            <person name="Mobeck M."/>
            <person name="Odeku J.O."/>
            <person name="Poncelet M.E."/>
            <person name="Rohr J.R."/>
            <person name="Rolands L."/>
            <person name="Whipple C.D."/>
            <person name="Whipple E.M."/>
            <person name="Spring A.M."/>
            <person name="Klyczek K."/>
            <person name="Garlena R.A."/>
            <person name="Russell D.A."/>
            <person name="Pope W.H."/>
            <person name="Jacobs-Sera D."/>
            <person name="Hatfull G.F."/>
        </authorList>
    </citation>
    <scope>NUCLEOTIDE SEQUENCE</scope>
</reference>
<keyword evidence="2" id="KW-1185">Reference proteome</keyword>
<sequence>MYEYNDDTLLYTLQHNDVPRILTDRKDGTVVYVALNETGDGLIEVAPEEVDND</sequence>
<evidence type="ECO:0000313" key="2">
    <source>
        <dbReference type="Proteomes" id="UP000827768"/>
    </source>
</evidence>
<organism evidence="1 2">
    <name type="scientific">Microbacterium phage Pumpernickel</name>
    <dbReference type="NCBI Taxonomy" id="2885983"/>
    <lineage>
        <taxon>Viruses</taxon>
        <taxon>Duplodnaviria</taxon>
        <taxon>Heunggongvirae</taxon>
        <taxon>Uroviricota</taxon>
        <taxon>Caudoviricetes</taxon>
        <taxon>Pumpernickelvirus</taxon>
        <taxon>Pumpernickelvirus pumpernickel</taxon>
    </lineage>
</organism>
<name>A0AAE9C2X5_9CAUD</name>
<protein>
    <submittedName>
        <fullName evidence="1">Uncharacterized protein</fullName>
    </submittedName>
</protein>
<dbReference type="GeneID" id="80019821"/>
<accession>A0AAE9C2X5</accession>
<dbReference type="RefSeq" id="YP_010755171.1">
    <property type="nucleotide sequence ID" value="NC_073468.1"/>
</dbReference>
<dbReference type="Proteomes" id="UP000827768">
    <property type="component" value="Segment"/>
</dbReference>
<dbReference type="EMBL" id="OK040790">
    <property type="protein sequence ID" value="UDL15931.1"/>
    <property type="molecule type" value="Genomic_DNA"/>
</dbReference>
<proteinExistence type="predicted"/>